<comment type="subcellular location">
    <subcellularLocation>
        <location evidence="1">Cell membrane</location>
        <topology evidence="1">Multi-pass membrane protein</topology>
    </subcellularLocation>
</comment>
<evidence type="ECO:0000256" key="3">
    <source>
        <dbReference type="ARBA" id="ARBA00022475"/>
    </source>
</evidence>
<evidence type="ECO:0000256" key="6">
    <source>
        <dbReference type="ARBA" id="ARBA00023136"/>
    </source>
</evidence>
<evidence type="ECO:0000256" key="7">
    <source>
        <dbReference type="SAM" id="Phobius"/>
    </source>
</evidence>
<comment type="similarity">
    <text evidence="2">Belongs to the polysaccharide synthase family.</text>
</comment>
<keyword evidence="4 7" id="KW-0812">Transmembrane</keyword>
<dbReference type="AlphaFoldDB" id="A0AA37TMI7"/>
<dbReference type="Proteomes" id="UP001157440">
    <property type="component" value="Unassembled WGS sequence"/>
</dbReference>
<feature type="transmembrane region" description="Helical" evidence="7">
    <location>
        <begin position="351"/>
        <end position="372"/>
    </location>
</feature>
<accession>A0AA37TMI7</accession>
<keyword evidence="3" id="KW-1003">Cell membrane</keyword>
<feature type="transmembrane region" description="Helical" evidence="7">
    <location>
        <begin position="203"/>
        <end position="221"/>
    </location>
</feature>
<evidence type="ECO:0000313" key="8">
    <source>
        <dbReference type="EMBL" id="GLS70743.1"/>
    </source>
</evidence>
<sequence length="507" mass="52768">MSAGAPVLTEAAAAADASEIVPGLGAGADVTGRSFDAARWVALASVGNVVLSFGVFLVLARLIGPAEFGMVAIAAVFIDILQIVARCGLPDAVVQRADCDEDFAATAFWVMLAAGSLCAAALIALSGPIAWIFDLPELRPVLCALSACFVITAAGAIHEARLQRSFGFRKLALRALGSNLLGGAVALALAFAGYGVWSLVVQRLVAATATTLLTWAASRWIPARRVNLAAARAQIAFGSRVFCTYLLLVVSIRSQEVIAAYFLSATDVGYLRLAWRCIDLVSQVAVIPLTTVGLTTYARLQDRPAELATAFYGFTAASAFVAVPALFGMAAVAPTLIPFLFGDQWHQAAPVLRMLALLAPEFVATSMLWMIFTALGRNGTALRLAGAQFGLGALASVATAPFGLAALAIGHVARAYLFSPAIVVGAGRFVPVSNRHLARVLLPVTACAAAMAGFVLLVQAPIHAALGDRLGLFAAVGIGVLAYAALAQTFMRDTVHSALGFLMRRRA</sequence>
<reference evidence="9" key="1">
    <citation type="journal article" date="2019" name="Int. J. Syst. Evol. Microbiol.">
        <title>The Global Catalogue of Microorganisms (GCM) 10K type strain sequencing project: providing services to taxonomists for standard genome sequencing and annotation.</title>
        <authorList>
            <consortium name="The Broad Institute Genomics Platform"/>
            <consortium name="The Broad Institute Genome Sequencing Center for Infectious Disease"/>
            <person name="Wu L."/>
            <person name="Ma J."/>
        </authorList>
    </citation>
    <scope>NUCLEOTIDE SEQUENCE [LARGE SCALE GENOMIC DNA]</scope>
    <source>
        <strain evidence="9">NBRC 103632</strain>
    </source>
</reference>
<feature type="transmembrane region" description="Helical" evidence="7">
    <location>
        <begin position="310"/>
        <end position="331"/>
    </location>
</feature>
<evidence type="ECO:0000256" key="5">
    <source>
        <dbReference type="ARBA" id="ARBA00022989"/>
    </source>
</evidence>
<feature type="transmembrane region" description="Helical" evidence="7">
    <location>
        <begin position="233"/>
        <end position="253"/>
    </location>
</feature>
<dbReference type="PANTHER" id="PTHR30250">
    <property type="entry name" value="PST FAMILY PREDICTED COLANIC ACID TRANSPORTER"/>
    <property type="match status" value="1"/>
</dbReference>
<feature type="transmembrane region" description="Helical" evidence="7">
    <location>
        <begin position="40"/>
        <end position="62"/>
    </location>
</feature>
<feature type="transmembrane region" description="Helical" evidence="7">
    <location>
        <begin position="384"/>
        <end position="409"/>
    </location>
</feature>
<feature type="transmembrane region" description="Helical" evidence="7">
    <location>
        <begin position="68"/>
        <end position="85"/>
    </location>
</feature>
<protein>
    <submittedName>
        <fullName evidence="8">Lipopolysaccharide biosynthesis protein</fullName>
    </submittedName>
</protein>
<feature type="transmembrane region" description="Helical" evidence="7">
    <location>
        <begin position="273"/>
        <end position="298"/>
    </location>
</feature>
<feature type="transmembrane region" description="Helical" evidence="7">
    <location>
        <begin position="138"/>
        <end position="157"/>
    </location>
</feature>
<dbReference type="EMBL" id="BSPL01000017">
    <property type="protein sequence ID" value="GLS70743.1"/>
    <property type="molecule type" value="Genomic_DNA"/>
</dbReference>
<keyword evidence="5 7" id="KW-1133">Transmembrane helix</keyword>
<evidence type="ECO:0000256" key="2">
    <source>
        <dbReference type="ARBA" id="ARBA00007430"/>
    </source>
</evidence>
<feature type="transmembrane region" description="Helical" evidence="7">
    <location>
        <begin position="440"/>
        <end position="458"/>
    </location>
</feature>
<feature type="transmembrane region" description="Helical" evidence="7">
    <location>
        <begin position="470"/>
        <end position="487"/>
    </location>
</feature>
<organism evidence="8 9">
    <name type="scientific">Methylobacterium tardum</name>
    <dbReference type="NCBI Taxonomy" id="374432"/>
    <lineage>
        <taxon>Bacteria</taxon>
        <taxon>Pseudomonadati</taxon>
        <taxon>Pseudomonadota</taxon>
        <taxon>Alphaproteobacteria</taxon>
        <taxon>Hyphomicrobiales</taxon>
        <taxon>Methylobacteriaceae</taxon>
        <taxon>Methylobacterium</taxon>
    </lineage>
</organism>
<evidence type="ECO:0000313" key="9">
    <source>
        <dbReference type="Proteomes" id="UP001157440"/>
    </source>
</evidence>
<dbReference type="CDD" id="cd13127">
    <property type="entry name" value="MATE_tuaB_like"/>
    <property type="match status" value="1"/>
</dbReference>
<dbReference type="GO" id="GO:0005886">
    <property type="term" value="C:plasma membrane"/>
    <property type="evidence" value="ECO:0007669"/>
    <property type="project" value="UniProtKB-SubCell"/>
</dbReference>
<evidence type="ECO:0000256" key="4">
    <source>
        <dbReference type="ARBA" id="ARBA00022692"/>
    </source>
</evidence>
<keyword evidence="9" id="KW-1185">Reference proteome</keyword>
<keyword evidence="6 7" id="KW-0472">Membrane</keyword>
<evidence type="ECO:0000256" key="1">
    <source>
        <dbReference type="ARBA" id="ARBA00004651"/>
    </source>
</evidence>
<dbReference type="Pfam" id="PF13440">
    <property type="entry name" value="Polysacc_synt_3"/>
    <property type="match status" value="1"/>
</dbReference>
<gene>
    <name evidence="8" type="ORF">GCM10007890_27560</name>
</gene>
<name>A0AA37TMI7_9HYPH</name>
<feature type="transmembrane region" description="Helical" evidence="7">
    <location>
        <begin position="178"/>
        <end position="197"/>
    </location>
</feature>
<dbReference type="InterPro" id="IPR050833">
    <property type="entry name" value="Poly_Biosynth_Transport"/>
</dbReference>
<feature type="transmembrane region" description="Helical" evidence="7">
    <location>
        <begin position="106"/>
        <end position="132"/>
    </location>
</feature>
<dbReference type="PANTHER" id="PTHR30250:SF10">
    <property type="entry name" value="LIPOPOLYSACCHARIDE BIOSYNTHESIS PROTEIN WZXC"/>
    <property type="match status" value="1"/>
</dbReference>
<dbReference type="RefSeq" id="WP_238198205.1">
    <property type="nucleotide sequence ID" value="NZ_BPQZ01000023.1"/>
</dbReference>
<proteinExistence type="inferred from homology"/>
<comment type="caution">
    <text evidence="8">The sequence shown here is derived from an EMBL/GenBank/DDBJ whole genome shotgun (WGS) entry which is preliminary data.</text>
</comment>